<evidence type="ECO:0000313" key="1">
    <source>
        <dbReference type="EMBL" id="MBP1992163.1"/>
    </source>
</evidence>
<dbReference type="EC" id="2.7.8.37" evidence="1"/>
<name>A0ABS4IX54_9BACL</name>
<gene>
    <name evidence="1" type="ORF">J2Z66_003771</name>
</gene>
<sequence>MSNPNPNPNLKEPSFDRIHDTQEIYRVLLHAMSRPGLICELGVSMDGVDLPVGTSKAAAAIAFTLLDGEVTFAVQMYGQEGWTETIRRLTYCKLVDFADADYVFVEGNEELRFINQLQSQLRKGTLSSPEKSATVFIRVKHFVNNELLSGHQGCSLKLTGPGIQTETMCYVTGLSFAWIESRARLVEEYPLGVDLILYTENGELIAIPRTTVVEGVAGAWHM</sequence>
<dbReference type="PIRSF" id="PIRSF020680">
    <property type="entry name" value="PhnH"/>
    <property type="match status" value="1"/>
</dbReference>
<dbReference type="Pfam" id="PF05845">
    <property type="entry name" value="PhnH"/>
    <property type="match status" value="1"/>
</dbReference>
<dbReference type="InterPro" id="IPR038058">
    <property type="entry name" value="PhnH-like_sp"/>
</dbReference>
<accession>A0ABS4IX54</accession>
<organism evidence="1 2">
    <name type="scientific">Paenibacillus eucommiae</name>
    <dbReference type="NCBI Taxonomy" id="1355755"/>
    <lineage>
        <taxon>Bacteria</taxon>
        <taxon>Bacillati</taxon>
        <taxon>Bacillota</taxon>
        <taxon>Bacilli</taxon>
        <taxon>Bacillales</taxon>
        <taxon>Paenibacillaceae</taxon>
        <taxon>Paenibacillus</taxon>
    </lineage>
</organism>
<dbReference type="InterPro" id="IPR008772">
    <property type="entry name" value="Phosphonate_metab_PhnH"/>
</dbReference>
<dbReference type="EMBL" id="JAGGLB010000012">
    <property type="protein sequence ID" value="MBP1992163.1"/>
    <property type="molecule type" value="Genomic_DNA"/>
</dbReference>
<dbReference type="NCBIfam" id="TIGR03292">
    <property type="entry name" value="PhnH_redo"/>
    <property type="match status" value="1"/>
</dbReference>
<protein>
    <submittedName>
        <fullName evidence="1">Alpha-D-ribose 1-methylphosphonate 5-triphosphate synthase subunit PhnH</fullName>
        <ecNumber evidence="1">2.7.8.37</ecNumber>
    </submittedName>
</protein>
<dbReference type="GO" id="GO:0061693">
    <property type="term" value="F:alpha-D-ribose 1-methylphosphonate 5-triphosphate synthase activity"/>
    <property type="evidence" value="ECO:0007669"/>
    <property type="project" value="UniProtKB-EC"/>
</dbReference>
<reference evidence="1 2" key="1">
    <citation type="submission" date="2021-03" db="EMBL/GenBank/DDBJ databases">
        <title>Genomic Encyclopedia of Type Strains, Phase IV (KMG-IV): sequencing the most valuable type-strain genomes for metagenomic binning, comparative biology and taxonomic classification.</title>
        <authorList>
            <person name="Goeker M."/>
        </authorList>
    </citation>
    <scope>NUCLEOTIDE SEQUENCE [LARGE SCALE GENOMIC DNA]</scope>
    <source>
        <strain evidence="1 2">DSM 26048</strain>
    </source>
</reference>
<dbReference type="Gene3D" id="3.40.50.11310">
    <property type="entry name" value="Bacterial phosphonate metabolism protein PhnH"/>
    <property type="match status" value="1"/>
</dbReference>
<dbReference type="RefSeq" id="WP_209972874.1">
    <property type="nucleotide sequence ID" value="NZ_JAGGLB010000012.1"/>
</dbReference>
<keyword evidence="1" id="KW-0808">Transferase</keyword>
<dbReference type="SUPFAM" id="SSF159709">
    <property type="entry name" value="PhnH-like"/>
    <property type="match status" value="1"/>
</dbReference>
<proteinExistence type="predicted"/>
<comment type="caution">
    <text evidence="1">The sequence shown here is derived from an EMBL/GenBank/DDBJ whole genome shotgun (WGS) entry which is preliminary data.</text>
</comment>
<evidence type="ECO:0000313" key="2">
    <source>
        <dbReference type="Proteomes" id="UP001519287"/>
    </source>
</evidence>
<dbReference type="Proteomes" id="UP001519287">
    <property type="component" value="Unassembled WGS sequence"/>
</dbReference>
<keyword evidence="2" id="KW-1185">Reference proteome</keyword>